<dbReference type="PANTHER" id="PTHR11638">
    <property type="entry name" value="ATP-DEPENDENT CLP PROTEASE"/>
    <property type="match status" value="1"/>
</dbReference>
<protein>
    <submittedName>
        <fullName evidence="5">ClpC1</fullName>
    </submittedName>
</protein>
<dbReference type="GO" id="GO:0005737">
    <property type="term" value="C:cytoplasm"/>
    <property type="evidence" value="ECO:0007669"/>
    <property type="project" value="TreeGrafter"/>
</dbReference>
<evidence type="ECO:0000313" key="5">
    <source>
        <dbReference type="EMBL" id="QAX27109.1"/>
    </source>
</evidence>
<dbReference type="AlphaFoldDB" id="A0A411ADF2"/>
<keyword evidence="2" id="KW-0067">ATP-binding</keyword>
<dbReference type="InterPro" id="IPR003959">
    <property type="entry name" value="ATPase_AAA_core"/>
</dbReference>
<dbReference type="PANTHER" id="PTHR11638:SF18">
    <property type="entry name" value="HEAT SHOCK PROTEIN 104"/>
    <property type="match status" value="1"/>
</dbReference>
<evidence type="ECO:0000259" key="4">
    <source>
        <dbReference type="SMART" id="SM00382"/>
    </source>
</evidence>
<keyword evidence="3" id="KW-1133">Transmembrane helix</keyword>
<dbReference type="SUPFAM" id="SSF52540">
    <property type="entry name" value="P-loop containing nucleoside triphosphate hydrolases"/>
    <property type="match status" value="1"/>
</dbReference>
<accession>A0A411ADF2</accession>
<dbReference type="InterPro" id="IPR050130">
    <property type="entry name" value="ClpA_ClpB"/>
</dbReference>
<evidence type="ECO:0000256" key="1">
    <source>
        <dbReference type="ARBA" id="ARBA00022741"/>
    </source>
</evidence>
<proteinExistence type="predicted"/>
<dbReference type="PRINTS" id="PR00300">
    <property type="entry name" value="CLPPROTEASEA"/>
</dbReference>
<gene>
    <name evidence="5" type="primary">clpC1</name>
</gene>
<dbReference type="SMART" id="SM00382">
    <property type="entry name" value="AAA"/>
    <property type="match status" value="1"/>
</dbReference>
<dbReference type="Pfam" id="PF07724">
    <property type="entry name" value="AAA_2"/>
    <property type="match status" value="1"/>
</dbReference>
<sequence length="547" mass="64797">MNLIHTFFTKKYSYYIYLIISKYMYTQIYKYFILTSYNKKTINYVIDIDKIFMTLLSLNSTNIYLIQKQSIEFILANCYNSKLYNKINNLIIEILYGLYKFESIDILKKNIFTITLFNNKTLILFKNYNIFIKIFKNSNLLSTFLANFKYCNLIFILALKRNNTYEVLNNILSENKLPYKLNYINSLIPVKYNKLNKNLNINIKKFLNFYEYNSINTAPTIDYIKAILYYYPIFNIIYKRNKLTLIKDYITKYFHTNTLILEPLLKNINKTFTTINENKPLGNFLLCGPSGAGKTELVKILTYALFGSTKHLIKLNMSEYMEPHSISKLIGAPPGYIGYNTDNEFISKIKFNNKSIILFDEIEKAHKSINDLMLQILEESRLTLSNGDILRFTNSFICFTSNLGCDSSLNYSNKFEYNSKILKSIKDFFRPEFISRINNIIIFDPVDFKNCTDIIDNIIKKFSLNDLNFPYFNMDFKKEYINYSYNILYGIRPLYKLQESMFTKIGEHSRKLDCLSNFKNINLLPTPDIKNFECYILSYINNKFRYI</sequence>
<keyword evidence="3" id="KW-0472">Membrane</keyword>
<organism evidence="5">
    <name type="scientific">Babesia motasi</name>
    <dbReference type="NCBI Taxonomy" id="237580"/>
    <lineage>
        <taxon>Eukaryota</taxon>
        <taxon>Sar</taxon>
        <taxon>Alveolata</taxon>
        <taxon>Apicomplexa</taxon>
        <taxon>Aconoidasida</taxon>
        <taxon>Piroplasmida</taxon>
        <taxon>Babesiidae</taxon>
        <taxon>Babesia</taxon>
    </lineage>
</organism>
<name>A0A411ADF2_9APIC</name>
<dbReference type="EMBL" id="MH992228">
    <property type="protein sequence ID" value="QAX27109.1"/>
    <property type="molecule type" value="Genomic_DNA"/>
</dbReference>
<dbReference type="CDD" id="cd19499">
    <property type="entry name" value="RecA-like_ClpB_Hsp104-like"/>
    <property type="match status" value="1"/>
</dbReference>
<dbReference type="Gene3D" id="3.40.50.300">
    <property type="entry name" value="P-loop containing nucleotide triphosphate hydrolases"/>
    <property type="match status" value="1"/>
</dbReference>
<dbReference type="InterPro" id="IPR027417">
    <property type="entry name" value="P-loop_NTPase"/>
</dbReference>
<dbReference type="GO" id="GO:0005524">
    <property type="term" value="F:ATP binding"/>
    <property type="evidence" value="ECO:0007669"/>
    <property type="project" value="UniProtKB-KW"/>
</dbReference>
<keyword evidence="1" id="KW-0547">Nucleotide-binding</keyword>
<dbReference type="InterPro" id="IPR001270">
    <property type="entry name" value="ClpA/B"/>
</dbReference>
<feature type="domain" description="AAA+ ATPase" evidence="4">
    <location>
        <begin position="280"/>
        <end position="447"/>
    </location>
</feature>
<reference evidence="5" key="1">
    <citation type="submission" date="2018-09" db="EMBL/GenBank/DDBJ databases">
        <title>Comparative sequence analysis of Babesia apicoplast genomes of sheep originating from six regions.</title>
        <authorList>
            <person name="Wang X."/>
            <person name="Guan G."/>
        </authorList>
    </citation>
    <scope>NUCLEOTIDE SEQUENCE</scope>
    <source>
        <strain evidence="5">Ningxian</strain>
    </source>
</reference>
<dbReference type="InterPro" id="IPR003593">
    <property type="entry name" value="AAA+_ATPase"/>
</dbReference>
<dbReference type="GO" id="GO:0034605">
    <property type="term" value="P:cellular response to heat"/>
    <property type="evidence" value="ECO:0007669"/>
    <property type="project" value="TreeGrafter"/>
</dbReference>
<evidence type="ECO:0000256" key="2">
    <source>
        <dbReference type="ARBA" id="ARBA00022840"/>
    </source>
</evidence>
<dbReference type="GO" id="GO:0016887">
    <property type="term" value="F:ATP hydrolysis activity"/>
    <property type="evidence" value="ECO:0007669"/>
    <property type="project" value="InterPro"/>
</dbReference>
<keyword evidence="3" id="KW-0812">Transmembrane</keyword>
<evidence type="ECO:0000256" key="3">
    <source>
        <dbReference type="SAM" id="Phobius"/>
    </source>
</evidence>
<feature type="transmembrane region" description="Helical" evidence="3">
    <location>
        <begin position="12"/>
        <end position="32"/>
    </location>
</feature>